<dbReference type="Pfam" id="PF00535">
    <property type="entry name" value="Glycos_transf_2"/>
    <property type="match status" value="1"/>
</dbReference>
<protein>
    <submittedName>
        <fullName evidence="2">Glycosyltransferase</fullName>
    </submittedName>
</protein>
<dbReference type="Proteomes" id="UP001196661">
    <property type="component" value="Unassembled WGS sequence"/>
</dbReference>
<keyword evidence="3" id="KW-1185">Reference proteome</keyword>
<dbReference type="RefSeq" id="WP_215617302.1">
    <property type="nucleotide sequence ID" value="NZ_JADOER010000004.1"/>
</dbReference>
<dbReference type="Gene3D" id="3.90.550.10">
    <property type="entry name" value="Spore Coat Polysaccharide Biosynthesis Protein SpsA, Chain A"/>
    <property type="match status" value="1"/>
</dbReference>
<evidence type="ECO:0000259" key="1">
    <source>
        <dbReference type="Pfam" id="PF00535"/>
    </source>
</evidence>
<proteinExistence type="predicted"/>
<accession>A0ABS5Y0P8</accession>
<dbReference type="SUPFAM" id="SSF53448">
    <property type="entry name" value="Nucleotide-diphospho-sugar transferases"/>
    <property type="match status" value="1"/>
</dbReference>
<dbReference type="InterPro" id="IPR001173">
    <property type="entry name" value="Glyco_trans_2-like"/>
</dbReference>
<evidence type="ECO:0000313" key="3">
    <source>
        <dbReference type="Proteomes" id="UP001196661"/>
    </source>
</evidence>
<gene>
    <name evidence="2" type="ORF">IXB28_04300</name>
</gene>
<sequence length="344" mass="40170">MVINTQTLAKTAKTAVSTPPSITLVVSPRERFSYIQPSLESIYRHTHLPFDLIYVDVDSPKYLRHYLAQSAAEKAFTLLRTNHFLSPNQVRNLALSHVTTEYVLFIDNDIHVSPGWLERLWRCAQETDASVVAPLLCVGKPLHERILMAGGEARIVTERYGSTVNRRLYKECYHVNRSASLMKRQLKRQICEYAELNCVLVKREIFEQIGPFDEKLLSARENVDFCLSVAKAGGKIFCEPQAVVTCVPTMPKRWSDLAYFMLRWSDAWEAASLIHFQDKWDLDMDHNFMYSFRHLGHQRHQLFLLPLLRRLMVGRRVRVLEKLAIRFERWLNQCITDRHRRLVN</sequence>
<name>A0ABS5Y0P8_9CYAN</name>
<dbReference type="PANTHER" id="PTHR43179:SF7">
    <property type="entry name" value="RHAMNOSYLTRANSFERASE WBBL"/>
    <property type="match status" value="1"/>
</dbReference>
<organism evidence="2 3">
    <name type="scientific">Leptothoe kymatousa TAU-MAC 1615</name>
    <dbReference type="NCBI Taxonomy" id="2364775"/>
    <lineage>
        <taxon>Bacteria</taxon>
        <taxon>Bacillati</taxon>
        <taxon>Cyanobacteriota</taxon>
        <taxon>Cyanophyceae</taxon>
        <taxon>Nodosilineales</taxon>
        <taxon>Cymatolegaceae</taxon>
        <taxon>Leptothoe</taxon>
        <taxon>Leptothoe kymatousa</taxon>
    </lineage>
</organism>
<dbReference type="InterPro" id="IPR029044">
    <property type="entry name" value="Nucleotide-diphossugar_trans"/>
</dbReference>
<dbReference type="PANTHER" id="PTHR43179">
    <property type="entry name" value="RHAMNOSYLTRANSFERASE WBBL"/>
    <property type="match status" value="1"/>
</dbReference>
<dbReference type="EMBL" id="JADOER010000004">
    <property type="protein sequence ID" value="MBT9311417.1"/>
    <property type="molecule type" value="Genomic_DNA"/>
</dbReference>
<feature type="domain" description="Glycosyltransferase 2-like" evidence="1">
    <location>
        <begin position="31"/>
        <end position="184"/>
    </location>
</feature>
<reference evidence="2 3" key="1">
    <citation type="journal article" date="2021" name="Mar. Drugs">
        <title>Genome Reduction and Secondary Metabolism of the Marine Sponge-Associated Cyanobacterium Leptothoe.</title>
        <authorList>
            <person name="Konstantinou D."/>
            <person name="Popin R.V."/>
            <person name="Fewer D.P."/>
            <person name="Sivonen K."/>
            <person name="Gkelis S."/>
        </authorList>
    </citation>
    <scope>NUCLEOTIDE SEQUENCE [LARGE SCALE GENOMIC DNA]</scope>
    <source>
        <strain evidence="2 3">TAU-MAC 1615</strain>
    </source>
</reference>
<evidence type="ECO:0000313" key="2">
    <source>
        <dbReference type="EMBL" id="MBT9311417.1"/>
    </source>
</evidence>
<comment type="caution">
    <text evidence="2">The sequence shown here is derived from an EMBL/GenBank/DDBJ whole genome shotgun (WGS) entry which is preliminary data.</text>
</comment>